<reference evidence="1 2" key="1">
    <citation type="submission" date="2019-05" db="EMBL/GenBank/DDBJ databases">
        <title>Another draft genome of Portunus trituberculatus and its Hox gene families provides insights of decapod evolution.</title>
        <authorList>
            <person name="Jeong J.-H."/>
            <person name="Song I."/>
            <person name="Kim S."/>
            <person name="Choi T."/>
            <person name="Kim D."/>
            <person name="Ryu S."/>
            <person name="Kim W."/>
        </authorList>
    </citation>
    <scope>NUCLEOTIDE SEQUENCE [LARGE SCALE GENOMIC DNA]</scope>
    <source>
        <tissue evidence="1">Muscle</tissue>
    </source>
</reference>
<proteinExistence type="predicted"/>
<dbReference type="EMBL" id="VSRR010002069">
    <property type="protein sequence ID" value="MPC29434.1"/>
    <property type="molecule type" value="Genomic_DNA"/>
</dbReference>
<gene>
    <name evidence="1" type="ORF">E2C01_022664</name>
</gene>
<organism evidence="1 2">
    <name type="scientific">Portunus trituberculatus</name>
    <name type="common">Swimming crab</name>
    <name type="synonym">Neptunus trituberculatus</name>
    <dbReference type="NCBI Taxonomy" id="210409"/>
    <lineage>
        <taxon>Eukaryota</taxon>
        <taxon>Metazoa</taxon>
        <taxon>Ecdysozoa</taxon>
        <taxon>Arthropoda</taxon>
        <taxon>Crustacea</taxon>
        <taxon>Multicrustacea</taxon>
        <taxon>Malacostraca</taxon>
        <taxon>Eumalacostraca</taxon>
        <taxon>Eucarida</taxon>
        <taxon>Decapoda</taxon>
        <taxon>Pleocyemata</taxon>
        <taxon>Brachyura</taxon>
        <taxon>Eubrachyura</taxon>
        <taxon>Portunoidea</taxon>
        <taxon>Portunidae</taxon>
        <taxon>Portuninae</taxon>
        <taxon>Portunus</taxon>
    </lineage>
</organism>
<name>A0A5B7E9H2_PORTR</name>
<comment type="caution">
    <text evidence="1">The sequence shown here is derived from an EMBL/GenBank/DDBJ whole genome shotgun (WGS) entry which is preliminary data.</text>
</comment>
<evidence type="ECO:0000313" key="2">
    <source>
        <dbReference type="Proteomes" id="UP000324222"/>
    </source>
</evidence>
<keyword evidence="2" id="KW-1185">Reference proteome</keyword>
<accession>A0A5B7E9H2</accession>
<evidence type="ECO:0000313" key="1">
    <source>
        <dbReference type="EMBL" id="MPC29434.1"/>
    </source>
</evidence>
<sequence length="78" mass="9305">MKEVMSSLMDKQDRLRTENTELRLRLVIYEKVIVINQGLKEMQEIKNQNDNLKATSYNYEISLRSLQKNLQDGMEDRI</sequence>
<protein>
    <submittedName>
        <fullName evidence="1">Uncharacterized protein</fullName>
    </submittedName>
</protein>
<dbReference type="Proteomes" id="UP000324222">
    <property type="component" value="Unassembled WGS sequence"/>
</dbReference>
<dbReference type="AlphaFoldDB" id="A0A5B7E9H2"/>